<keyword evidence="1" id="KW-0175">Coiled coil</keyword>
<reference evidence="4" key="1">
    <citation type="journal article" date="2019" name="Int. J. Syst. Evol. Microbiol.">
        <title>The Global Catalogue of Microorganisms (GCM) 10K type strain sequencing project: providing services to taxonomists for standard genome sequencing and annotation.</title>
        <authorList>
            <consortium name="The Broad Institute Genomics Platform"/>
            <consortium name="The Broad Institute Genome Sequencing Center for Infectious Disease"/>
            <person name="Wu L."/>
            <person name="Ma J."/>
        </authorList>
    </citation>
    <scope>NUCLEOTIDE SEQUENCE [LARGE SCALE GENOMIC DNA]</scope>
    <source>
        <strain evidence="4">JCM 31037</strain>
    </source>
</reference>
<feature type="compositionally biased region" description="Low complexity" evidence="2">
    <location>
        <begin position="533"/>
        <end position="547"/>
    </location>
</feature>
<feature type="region of interest" description="Disordered" evidence="2">
    <location>
        <begin position="466"/>
        <end position="567"/>
    </location>
</feature>
<accession>A0ABW3YNF9</accession>
<sequence length="567" mass="59690">MANSEEFEAEAGGYLLGSKYFLIEGEMGQVAQGMMMPPDFAEWTALGKFAKDNVRMLDRFVNDVSNGLLTTGNLAITNGLDYETADRTSEDRLRKVDDAFRNPGSIDPGGPEVPTANSLSDGSALPAPEYKHAAYEPGYTDWMGLDLAGIAKLIFGANARYPEELALRWGAVAPQVQKARDQLEELMGGLSWEGAAGQHFLTNLDRSLKTMQGWADGMPDRVETFSAAASDLTEAQAELRAVIQEMNATIKKYEQLIAQTTDPVKIAKYRKEIEKAKKKALAEARRIGAQLGGKLVGSGPWQVPKRFRGFLGLPWPTPKAYEPDGPTDFSTMDTEVPPGPLEPLVDDRFTLPDGNGLDFDFGNGSGDGLGDGLGNRLGDGLTLDPTQLPGLDDQAAGTFGLAAGSTSAAGLLRGPVGGAFGGMLAGRGTRPWTPPRPHVLPGGTTDGHELLLGRADGIRVGRRDDEMLPATPGMMSPLNSGGSLAGRGTGAAAPGRTGQTPTRSVRTGGVVAGRQAAGSGGDQRRTPVAGPGRPSQTRQNTRQSTTPASAVPETPAVRAPLQGTIEG</sequence>
<organism evidence="3 4">
    <name type="scientific">Micromonospora sonneratiae</name>
    <dbReference type="NCBI Taxonomy" id="1184706"/>
    <lineage>
        <taxon>Bacteria</taxon>
        <taxon>Bacillati</taxon>
        <taxon>Actinomycetota</taxon>
        <taxon>Actinomycetes</taxon>
        <taxon>Micromonosporales</taxon>
        <taxon>Micromonosporaceae</taxon>
        <taxon>Micromonospora</taxon>
    </lineage>
</organism>
<proteinExistence type="predicted"/>
<feature type="region of interest" description="Disordered" evidence="2">
    <location>
        <begin position="100"/>
        <end position="123"/>
    </location>
</feature>
<evidence type="ECO:0000256" key="1">
    <source>
        <dbReference type="SAM" id="Coils"/>
    </source>
</evidence>
<protein>
    <recommendedName>
        <fullName evidence="5">Proteins of 100 residues with WXG</fullName>
    </recommendedName>
</protein>
<comment type="caution">
    <text evidence="3">The sequence shown here is derived from an EMBL/GenBank/DDBJ whole genome shotgun (WGS) entry which is preliminary data.</text>
</comment>
<keyword evidence="4" id="KW-1185">Reference proteome</keyword>
<dbReference type="EMBL" id="JBHTMP010000061">
    <property type="protein sequence ID" value="MFD1324900.1"/>
    <property type="molecule type" value="Genomic_DNA"/>
</dbReference>
<evidence type="ECO:0000313" key="4">
    <source>
        <dbReference type="Proteomes" id="UP001597260"/>
    </source>
</evidence>
<dbReference type="RefSeq" id="WP_377576297.1">
    <property type="nucleotide sequence ID" value="NZ_JBHTMP010000061.1"/>
</dbReference>
<evidence type="ECO:0000256" key="2">
    <source>
        <dbReference type="SAM" id="MobiDB-lite"/>
    </source>
</evidence>
<gene>
    <name evidence="3" type="ORF">ACFQ4H_27825</name>
</gene>
<name>A0ABW3YNF9_9ACTN</name>
<evidence type="ECO:0008006" key="5">
    <source>
        <dbReference type="Google" id="ProtNLM"/>
    </source>
</evidence>
<feature type="compositionally biased region" description="Low complexity" evidence="2">
    <location>
        <begin position="490"/>
        <end position="502"/>
    </location>
</feature>
<feature type="coiled-coil region" evidence="1">
    <location>
        <begin position="232"/>
        <end position="286"/>
    </location>
</feature>
<evidence type="ECO:0000313" key="3">
    <source>
        <dbReference type="EMBL" id="MFD1324900.1"/>
    </source>
</evidence>
<dbReference type="Proteomes" id="UP001597260">
    <property type="component" value="Unassembled WGS sequence"/>
</dbReference>